<sequence>MVTNRSRHPEAEKLRKKWNRAAWAEQRRQDIVVPMMRSLVERSGLPEKKWLHFLELTQRTYFPARQHLYHPAIHILRNRMWERVKYELFGTGYFKSPWDIERNEWNEAKARAKGYIHARVHAEYAKAFKWSDDSPSAYSVVVDQALVDDITARIVRNIRAAGLRLVSAR</sequence>
<accession>A0A9P4I9T4</accession>
<dbReference type="AlphaFoldDB" id="A0A9P4I9T4"/>
<reference evidence="1" key="1">
    <citation type="journal article" date="2020" name="Stud. Mycol.">
        <title>101 Dothideomycetes genomes: a test case for predicting lifestyles and emergence of pathogens.</title>
        <authorList>
            <person name="Haridas S."/>
            <person name="Albert R."/>
            <person name="Binder M."/>
            <person name="Bloem J."/>
            <person name="Labutti K."/>
            <person name="Salamov A."/>
            <person name="Andreopoulos B."/>
            <person name="Baker S."/>
            <person name="Barry K."/>
            <person name="Bills G."/>
            <person name="Bluhm B."/>
            <person name="Cannon C."/>
            <person name="Castanera R."/>
            <person name="Culley D."/>
            <person name="Daum C."/>
            <person name="Ezra D."/>
            <person name="Gonzalez J."/>
            <person name="Henrissat B."/>
            <person name="Kuo A."/>
            <person name="Liang C."/>
            <person name="Lipzen A."/>
            <person name="Lutzoni F."/>
            <person name="Magnuson J."/>
            <person name="Mondo S."/>
            <person name="Nolan M."/>
            <person name="Ohm R."/>
            <person name="Pangilinan J."/>
            <person name="Park H.-J."/>
            <person name="Ramirez L."/>
            <person name="Alfaro M."/>
            <person name="Sun H."/>
            <person name="Tritt A."/>
            <person name="Yoshinaga Y."/>
            <person name="Zwiers L.-H."/>
            <person name="Turgeon B."/>
            <person name="Goodwin S."/>
            <person name="Spatafora J."/>
            <person name="Crous P."/>
            <person name="Grigoriev I."/>
        </authorList>
    </citation>
    <scope>NUCLEOTIDE SEQUENCE</scope>
    <source>
        <strain evidence="1">CBS 133067</strain>
    </source>
</reference>
<dbReference type="EMBL" id="ML978132">
    <property type="protein sequence ID" value="KAF2095029.1"/>
    <property type="molecule type" value="Genomic_DNA"/>
</dbReference>
<evidence type="ECO:0000313" key="2">
    <source>
        <dbReference type="Proteomes" id="UP000799772"/>
    </source>
</evidence>
<dbReference type="Proteomes" id="UP000799772">
    <property type="component" value="Unassembled WGS sequence"/>
</dbReference>
<organism evidence="1 2">
    <name type="scientific">Rhizodiscina lignyota</name>
    <dbReference type="NCBI Taxonomy" id="1504668"/>
    <lineage>
        <taxon>Eukaryota</taxon>
        <taxon>Fungi</taxon>
        <taxon>Dikarya</taxon>
        <taxon>Ascomycota</taxon>
        <taxon>Pezizomycotina</taxon>
        <taxon>Dothideomycetes</taxon>
        <taxon>Pleosporomycetidae</taxon>
        <taxon>Aulographales</taxon>
        <taxon>Rhizodiscinaceae</taxon>
        <taxon>Rhizodiscina</taxon>
    </lineage>
</organism>
<gene>
    <name evidence="1" type="ORF">NA57DRAFT_79520</name>
</gene>
<protein>
    <submittedName>
        <fullName evidence="1">Uncharacterized protein</fullName>
    </submittedName>
</protein>
<dbReference type="OrthoDB" id="10626093at2759"/>
<name>A0A9P4I9T4_9PEZI</name>
<keyword evidence="2" id="KW-1185">Reference proteome</keyword>
<comment type="caution">
    <text evidence="1">The sequence shown here is derived from an EMBL/GenBank/DDBJ whole genome shotgun (WGS) entry which is preliminary data.</text>
</comment>
<proteinExistence type="predicted"/>
<evidence type="ECO:0000313" key="1">
    <source>
        <dbReference type="EMBL" id="KAF2095029.1"/>
    </source>
</evidence>